<keyword evidence="3" id="KW-1185">Reference proteome</keyword>
<dbReference type="AlphaFoldDB" id="A0A6N4SVE7"/>
<dbReference type="Pfam" id="PF18962">
    <property type="entry name" value="Por_Secre_tail"/>
    <property type="match status" value="1"/>
</dbReference>
<gene>
    <name evidence="2" type="ordered locus">CHU_3267</name>
</gene>
<evidence type="ECO:0000259" key="1">
    <source>
        <dbReference type="Pfam" id="PF18962"/>
    </source>
</evidence>
<name>A0A6N4SVE7_CYTH3</name>
<accession>A0A6N4SVE7</accession>
<sequence>MKTISLTIYIILSAFLSFGQIPYAYNDEIITDGKPVKVKEYNYDYDSQEEQYIKNHTFTYNSDGKLTEHIETGKDITEMYQTFRYRFQYDTEGRLSYYWNEQETLSGYKSQYEQQWLYDSHGMITDVNIWSVVNDTKYLIPNSYKRLISRDGEDKVLKIEKYIYGVVIKDGEYEEKYILETISTFKYTDINTLDSIIVYRSTDLTNGGTMALDSKRYNFDFRNYNVLNTDLITYDSYETSNYNDEKTKLLNTYDLEGRLTSQKITNLNDIIISKTAWIYELDKVTATGMYEKKIDYIDASGRNRKTETYSFNGTDWELLYPANMQNIRMFQDGKIVSDLLENYYDSETGMYKNDTRFDYEYSLTAGILNQKASDVILLYPNPSTGIVYLKDYQKIQKLSVSSISGTPVIVPVQEQVDLSGFSAGIYIVTAEYADKRLSIQRLILK</sequence>
<reference evidence="2 3" key="1">
    <citation type="journal article" date="2007" name="Appl. Environ. Microbiol.">
        <title>Genome sequence of the cellulolytic gliding bacterium Cytophaga hutchinsonii.</title>
        <authorList>
            <person name="Xie G."/>
            <person name="Bruce D.C."/>
            <person name="Challacombe J.F."/>
            <person name="Chertkov O."/>
            <person name="Detter J.C."/>
            <person name="Gilna P."/>
            <person name="Han C.S."/>
            <person name="Lucas S."/>
            <person name="Misra M."/>
            <person name="Myers G.L."/>
            <person name="Richardson P."/>
            <person name="Tapia R."/>
            <person name="Thayer N."/>
            <person name="Thompson L.S."/>
            <person name="Brettin T.S."/>
            <person name="Henrissat B."/>
            <person name="Wilson D.B."/>
            <person name="McBride M.J."/>
        </authorList>
    </citation>
    <scope>NUCLEOTIDE SEQUENCE [LARGE SCALE GENOMIC DNA]</scope>
    <source>
        <strain evidence="3">ATCC 33406 / DSM 1761 / CIP 103989 / NBRC 15051 / NCIMB 9469 / D465</strain>
    </source>
</reference>
<dbReference type="OrthoDB" id="2985529at2"/>
<dbReference type="KEGG" id="chu:CHU_3267"/>
<dbReference type="Proteomes" id="UP000001822">
    <property type="component" value="Chromosome"/>
</dbReference>
<evidence type="ECO:0000313" key="3">
    <source>
        <dbReference type="Proteomes" id="UP000001822"/>
    </source>
</evidence>
<dbReference type="RefSeq" id="WP_011586616.1">
    <property type="nucleotide sequence ID" value="NC_008255.1"/>
</dbReference>
<protein>
    <recommendedName>
        <fullName evidence="1">Secretion system C-terminal sorting domain-containing protein</fullName>
    </recommendedName>
</protein>
<dbReference type="NCBIfam" id="TIGR04183">
    <property type="entry name" value="Por_Secre_tail"/>
    <property type="match status" value="1"/>
</dbReference>
<evidence type="ECO:0000313" key="2">
    <source>
        <dbReference type="EMBL" id="ABG60506.1"/>
    </source>
</evidence>
<proteinExistence type="predicted"/>
<dbReference type="InterPro" id="IPR026444">
    <property type="entry name" value="Secre_tail"/>
</dbReference>
<dbReference type="EMBL" id="CP000383">
    <property type="protein sequence ID" value="ABG60506.1"/>
    <property type="molecule type" value="Genomic_DNA"/>
</dbReference>
<organism evidence="2 3">
    <name type="scientific">Cytophaga hutchinsonii (strain ATCC 33406 / DSM 1761 / CIP 103989 / NBRC 15051 / NCIMB 9469 / D465)</name>
    <dbReference type="NCBI Taxonomy" id="269798"/>
    <lineage>
        <taxon>Bacteria</taxon>
        <taxon>Pseudomonadati</taxon>
        <taxon>Bacteroidota</taxon>
        <taxon>Cytophagia</taxon>
        <taxon>Cytophagales</taxon>
        <taxon>Cytophagaceae</taxon>
        <taxon>Cytophaga</taxon>
    </lineage>
</organism>
<feature type="domain" description="Secretion system C-terminal sorting" evidence="1">
    <location>
        <begin position="378"/>
        <end position="443"/>
    </location>
</feature>